<dbReference type="EMBL" id="JAJLJH010000004">
    <property type="protein sequence ID" value="MCK9687165.1"/>
    <property type="molecule type" value="Genomic_DNA"/>
</dbReference>
<evidence type="ECO:0000256" key="4">
    <source>
        <dbReference type="ARBA" id="ARBA00022984"/>
    </source>
</evidence>
<feature type="active site" description="Proton donor/acceptor" evidence="7">
    <location>
        <position position="181"/>
    </location>
</feature>
<evidence type="ECO:0000313" key="9">
    <source>
        <dbReference type="Proteomes" id="UP001139353"/>
    </source>
</evidence>
<evidence type="ECO:0000256" key="7">
    <source>
        <dbReference type="HAMAP-Rule" id="MF_00258"/>
    </source>
</evidence>
<evidence type="ECO:0000256" key="5">
    <source>
        <dbReference type="ARBA" id="ARBA00023235"/>
    </source>
</evidence>
<feature type="active site" description="Proton donor/acceptor" evidence="7">
    <location>
        <position position="70"/>
    </location>
</feature>
<comment type="similarity">
    <text evidence="7">Belongs to the aspartate/glutamate racemases family.</text>
</comment>
<dbReference type="Proteomes" id="UP001139353">
    <property type="component" value="Unassembled WGS sequence"/>
</dbReference>
<dbReference type="GO" id="GO:0009252">
    <property type="term" value="P:peptidoglycan biosynthetic process"/>
    <property type="evidence" value="ECO:0007669"/>
    <property type="project" value="UniProtKB-UniRule"/>
</dbReference>
<dbReference type="GO" id="GO:0008881">
    <property type="term" value="F:glutamate racemase activity"/>
    <property type="evidence" value="ECO:0007669"/>
    <property type="project" value="UniProtKB-UniRule"/>
</dbReference>
<dbReference type="GO" id="GO:0071555">
    <property type="term" value="P:cell wall organization"/>
    <property type="evidence" value="ECO:0007669"/>
    <property type="project" value="UniProtKB-KW"/>
</dbReference>
<evidence type="ECO:0000313" key="8">
    <source>
        <dbReference type="EMBL" id="MCK9687165.1"/>
    </source>
</evidence>
<sequence length="264" mass="28330">MRIGIFDSGVGGLSVMQAIRTRLPHAELLYAADTAYAPYGDRSEEFLCDRSERIARFLREQGAQMIVVACNTATAAAVARLRATWTTLPVVGVEPGVKPAVAVSAAHRVGVLATTRTLASEKFRRLAEAHADGATLVLQPCPGLADAIEAADAQGSGLDVLVDRYCAPLRDAGVDVAVLGCTHYVFARELFERALPGVRLIDTADAVARQTARFADELVERGEADASTSNEPALRAWSSGSPQVLANFARRWLDLRVDVQDMHC</sequence>
<dbReference type="HAMAP" id="MF_00258">
    <property type="entry name" value="Glu_racemase"/>
    <property type="match status" value="1"/>
</dbReference>
<evidence type="ECO:0000256" key="3">
    <source>
        <dbReference type="ARBA" id="ARBA00022960"/>
    </source>
</evidence>
<dbReference type="GO" id="GO:0008360">
    <property type="term" value="P:regulation of cell shape"/>
    <property type="evidence" value="ECO:0007669"/>
    <property type="project" value="UniProtKB-KW"/>
</dbReference>
<proteinExistence type="inferred from homology"/>
<comment type="pathway">
    <text evidence="7">Cell wall biogenesis; peptidoglycan biosynthesis.</text>
</comment>
<keyword evidence="9" id="KW-1185">Reference proteome</keyword>
<keyword evidence="6 7" id="KW-0961">Cell wall biogenesis/degradation</keyword>
<dbReference type="Gene3D" id="3.40.50.1860">
    <property type="match status" value="2"/>
</dbReference>
<comment type="caution">
    <text evidence="8">The sequence shown here is derived from an EMBL/GenBank/DDBJ whole genome shotgun (WGS) entry which is preliminary data.</text>
</comment>
<dbReference type="AlphaFoldDB" id="A0A9X1YKM3"/>
<reference evidence="8" key="1">
    <citation type="submission" date="2021-11" db="EMBL/GenBank/DDBJ databases">
        <title>BS-T2-15 a new species belonging to the Comamonadaceae family isolated from the soil of a French oak forest.</title>
        <authorList>
            <person name="Mieszkin S."/>
            <person name="Alain K."/>
        </authorList>
    </citation>
    <scope>NUCLEOTIDE SEQUENCE</scope>
    <source>
        <strain evidence="8">BS-T2-15</strain>
    </source>
</reference>
<dbReference type="InterPro" id="IPR018187">
    <property type="entry name" value="Asp/Glu_racemase_AS_1"/>
</dbReference>
<dbReference type="InterPro" id="IPR001920">
    <property type="entry name" value="Asp/Glu_race"/>
</dbReference>
<gene>
    <name evidence="7 8" type="primary">murI</name>
    <name evidence="8" type="ORF">LPC04_15755</name>
</gene>
<keyword evidence="3 7" id="KW-0133">Cell shape</keyword>
<dbReference type="PROSITE" id="PS00923">
    <property type="entry name" value="ASP_GLU_RACEMASE_1"/>
    <property type="match status" value="1"/>
</dbReference>
<keyword evidence="5 7" id="KW-0413">Isomerase</keyword>
<accession>A0A9X1YKM3</accession>
<protein>
    <recommendedName>
        <fullName evidence="2 7">Glutamate racemase</fullName>
        <ecNumber evidence="2 7">5.1.1.3</ecNumber>
    </recommendedName>
</protein>
<evidence type="ECO:0000256" key="1">
    <source>
        <dbReference type="ARBA" id="ARBA00001602"/>
    </source>
</evidence>
<comment type="catalytic activity">
    <reaction evidence="1 7">
        <text>L-glutamate = D-glutamate</text>
        <dbReference type="Rhea" id="RHEA:12813"/>
        <dbReference type="ChEBI" id="CHEBI:29985"/>
        <dbReference type="ChEBI" id="CHEBI:29986"/>
        <dbReference type="EC" id="5.1.1.3"/>
    </reaction>
</comment>
<dbReference type="PANTHER" id="PTHR21198:SF2">
    <property type="entry name" value="GLUTAMATE RACEMASE"/>
    <property type="match status" value="1"/>
</dbReference>
<name>A0A9X1YKM3_9BURK</name>
<evidence type="ECO:0000256" key="2">
    <source>
        <dbReference type="ARBA" id="ARBA00013090"/>
    </source>
</evidence>
<dbReference type="Pfam" id="PF01177">
    <property type="entry name" value="Asp_Glu_race"/>
    <property type="match status" value="1"/>
</dbReference>
<feature type="binding site" evidence="7">
    <location>
        <begin position="71"/>
        <end position="72"/>
    </location>
    <ligand>
        <name>substrate</name>
    </ligand>
</feature>
<dbReference type="InterPro" id="IPR004391">
    <property type="entry name" value="Glu_race"/>
</dbReference>
<keyword evidence="4 7" id="KW-0573">Peptidoglycan synthesis</keyword>
<dbReference type="SUPFAM" id="SSF53681">
    <property type="entry name" value="Aspartate/glutamate racemase"/>
    <property type="match status" value="2"/>
</dbReference>
<organism evidence="8 9">
    <name type="scientific">Scleromatobacter humisilvae</name>
    <dbReference type="NCBI Taxonomy" id="2897159"/>
    <lineage>
        <taxon>Bacteria</taxon>
        <taxon>Pseudomonadati</taxon>
        <taxon>Pseudomonadota</taxon>
        <taxon>Betaproteobacteria</taxon>
        <taxon>Burkholderiales</taxon>
        <taxon>Sphaerotilaceae</taxon>
        <taxon>Scleromatobacter</taxon>
    </lineage>
</organism>
<dbReference type="EC" id="5.1.1.3" evidence="2 7"/>
<dbReference type="RefSeq" id="WP_275683210.1">
    <property type="nucleotide sequence ID" value="NZ_JAJLJH010000004.1"/>
</dbReference>
<dbReference type="InterPro" id="IPR015942">
    <property type="entry name" value="Asp/Glu/hydantoin_racemase"/>
</dbReference>
<feature type="binding site" evidence="7">
    <location>
        <begin position="39"/>
        <end position="40"/>
    </location>
    <ligand>
        <name>substrate</name>
    </ligand>
</feature>
<dbReference type="NCBIfam" id="TIGR00067">
    <property type="entry name" value="glut_race"/>
    <property type="match status" value="1"/>
</dbReference>
<evidence type="ECO:0000256" key="6">
    <source>
        <dbReference type="ARBA" id="ARBA00023316"/>
    </source>
</evidence>
<feature type="binding site" evidence="7">
    <location>
        <begin position="7"/>
        <end position="8"/>
    </location>
    <ligand>
        <name>substrate</name>
    </ligand>
</feature>
<comment type="function">
    <text evidence="7">Provides the (R)-glutamate required for cell wall biosynthesis.</text>
</comment>
<dbReference type="PANTHER" id="PTHR21198">
    <property type="entry name" value="GLUTAMATE RACEMASE"/>
    <property type="match status" value="1"/>
</dbReference>
<feature type="binding site" evidence="7">
    <location>
        <begin position="182"/>
        <end position="183"/>
    </location>
    <ligand>
        <name>substrate</name>
    </ligand>
</feature>